<gene>
    <name evidence="2" type="ORF">O181_064693</name>
</gene>
<evidence type="ECO:0000313" key="3">
    <source>
        <dbReference type="Proteomes" id="UP000765509"/>
    </source>
</evidence>
<evidence type="ECO:0000256" key="1">
    <source>
        <dbReference type="SAM" id="MobiDB-lite"/>
    </source>
</evidence>
<dbReference type="Proteomes" id="UP000765509">
    <property type="component" value="Unassembled WGS sequence"/>
</dbReference>
<feature type="compositionally biased region" description="Basic and acidic residues" evidence="1">
    <location>
        <begin position="34"/>
        <end position="45"/>
    </location>
</feature>
<feature type="region of interest" description="Disordered" evidence="1">
    <location>
        <begin position="1"/>
        <end position="55"/>
    </location>
</feature>
<dbReference type="EMBL" id="AVOT02031443">
    <property type="protein sequence ID" value="MBW0524978.1"/>
    <property type="molecule type" value="Genomic_DNA"/>
</dbReference>
<feature type="region of interest" description="Disordered" evidence="1">
    <location>
        <begin position="96"/>
        <end position="115"/>
    </location>
</feature>
<keyword evidence="3" id="KW-1185">Reference proteome</keyword>
<sequence>MRKLRGNQLQAQVAPNKPSHPNEPSIPGPSQSSKPHEDALTHEPEAEVAPTQSMEEPFDKSSLHFFYSSQLFLTPPSTISSSSHYTPSVIIIDDTPIGSPLPFPPRIQPPPPAQHQAPLNSMMRLGRNLWTFDQPS</sequence>
<organism evidence="2 3">
    <name type="scientific">Austropuccinia psidii MF-1</name>
    <dbReference type="NCBI Taxonomy" id="1389203"/>
    <lineage>
        <taxon>Eukaryota</taxon>
        <taxon>Fungi</taxon>
        <taxon>Dikarya</taxon>
        <taxon>Basidiomycota</taxon>
        <taxon>Pucciniomycotina</taxon>
        <taxon>Pucciniomycetes</taxon>
        <taxon>Pucciniales</taxon>
        <taxon>Sphaerophragmiaceae</taxon>
        <taxon>Austropuccinia</taxon>
    </lineage>
</organism>
<protein>
    <submittedName>
        <fullName evidence="2">Uncharacterized protein</fullName>
    </submittedName>
</protein>
<dbReference type="AlphaFoldDB" id="A0A9Q3I1V7"/>
<name>A0A9Q3I1V7_9BASI</name>
<accession>A0A9Q3I1V7</accession>
<evidence type="ECO:0000313" key="2">
    <source>
        <dbReference type="EMBL" id="MBW0524978.1"/>
    </source>
</evidence>
<reference evidence="2" key="1">
    <citation type="submission" date="2021-03" db="EMBL/GenBank/DDBJ databases">
        <title>Draft genome sequence of rust myrtle Austropuccinia psidii MF-1, a brazilian biotype.</title>
        <authorList>
            <person name="Quecine M.C."/>
            <person name="Pachon D.M.R."/>
            <person name="Bonatelli M.L."/>
            <person name="Correr F.H."/>
            <person name="Franceschini L.M."/>
            <person name="Leite T.F."/>
            <person name="Margarido G.R.A."/>
            <person name="Almeida C.A."/>
            <person name="Ferrarezi J.A."/>
            <person name="Labate C.A."/>
        </authorList>
    </citation>
    <scope>NUCLEOTIDE SEQUENCE</scope>
    <source>
        <strain evidence="2">MF-1</strain>
    </source>
</reference>
<proteinExistence type="predicted"/>
<feature type="compositionally biased region" description="Pro residues" evidence="1">
    <location>
        <begin position="99"/>
        <end position="113"/>
    </location>
</feature>
<comment type="caution">
    <text evidence="2">The sequence shown here is derived from an EMBL/GenBank/DDBJ whole genome shotgun (WGS) entry which is preliminary data.</text>
</comment>